<dbReference type="GO" id="GO:0003677">
    <property type="term" value="F:DNA binding"/>
    <property type="evidence" value="ECO:0007669"/>
    <property type="project" value="UniProtKB-KW"/>
</dbReference>
<dbReference type="InterPro" id="IPR008920">
    <property type="entry name" value="TF_FadR/GntR_C"/>
</dbReference>
<evidence type="ECO:0000256" key="2">
    <source>
        <dbReference type="ARBA" id="ARBA00023125"/>
    </source>
</evidence>
<dbReference type="STRING" id="264198.Reut_B4119"/>
<dbReference type="PANTHER" id="PTHR43537:SF24">
    <property type="entry name" value="GLUCONATE OPERON TRANSCRIPTIONAL REPRESSOR"/>
    <property type="match status" value="1"/>
</dbReference>
<dbReference type="SMART" id="SM00345">
    <property type="entry name" value="HTH_GNTR"/>
    <property type="match status" value="1"/>
</dbReference>
<dbReference type="PRINTS" id="PR00035">
    <property type="entry name" value="HTHGNTR"/>
</dbReference>
<dbReference type="InterPro" id="IPR011711">
    <property type="entry name" value="GntR_C"/>
</dbReference>
<dbReference type="Gene3D" id="1.20.120.530">
    <property type="entry name" value="GntR ligand-binding domain-like"/>
    <property type="match status" value="1"/>
</dbReference>
<dbReference type="KEGG" id="reu:Reut_B4119"/>
<gene>
    <name evidence="5" type="ordered locus">Reut_B4119</name>
</gene>
<proteinExistence type="predicted"/>
<dbReference type="Pfam" id="PF00392">
    <property type="entry name" value="GntR"/>
    <property type="match status" value="1"/>
</dbReference>
<dbReference type="InterPro" id="IPR036388">
    <property type="entry name" value="WH-like_DNA-bd_sf"/>
</dbReference>
<dbReference type="GO" id="GO:0003700">
    <property type="term" value="F:DNA-binding transcription factor activity"/>
    <property type="evidence" value="ECO:0007669"/>
    <property type="project" value="InterPro"/>
</dbReference>
<dbReference type="InterPro" id="IPR036390">
    <property type="entry name" value="WH_DNA-bd_sf"/>
</dbReference>
<dbReference type="OrthoDB" id="8903404at2"/>
<dbReference type="InterPro" id="IPR000524">
    <property type="entry name" value="Tscrpt_reg_HTH_GntR"/>
</dbReference>
<keyword evidence="3" id="KW-0804">Transcription</keyword>
<evidence type="ECO:0000256" key="1">
    <source>
        <dbReference type="ARBA" id="ARBA00023015"/>
    </source>
</evidence>
<accession>Q46TR1</accession>
<dbReference type="AlphaFoldDB" id="Q46TR1"/>
<dbReference type="SMART" id="SM00895">
    <property type="entry name" value="FCD"/>
    <property type="match status" value="1"/>
</dbReference>
<name>Q46TR1_CUPPJ</name>
<keyword evidence="2" id="KW-0238">DNA-binding</keyword>
<dbReference type="SUPFAM" id="SSF46785">
    <property type="entry name" value="Winged helix' DNA-binding domain"/>
    <property type="match status" value="1"/>
</dbReference>
<dbReference type="CDD" id="cd07377">
    <property type="entry name" value="WHTH_GntR"/>
    <property type="match status" value="1"/>
</dbReference>
<evidence type="ECO:0000256" key="3">
    <source>
        <dbReference type="ARBA" id="ARBA00023163"/>
    </source>
</evidence>
<dbReference type="Pfam" id="PF07729">
    <property type="entry name" value="FCD"/>
    <property type="match status" value="1"/>
</dbReference>
<protein>
    <submittedName>
        <fullName evidence="5">Transcriptional regulator, GntR family</fullName>
    </submittedName>
</protein>
<dbReference type="Gene3D" id="1.10.10.10">
    <property type="entry name" value="Winged helix-like DNA-binding domain superfamily/Winged helix DNA-binding domain"/>
    <property type="match status" value="1"/>
</dbReference>
<dbReference type="SUPFAM" id="SSF48008">
    <property type="entry name" value="GntR ligand-binding domain-like"/>
    <property type="match status" value="1"/>
</dbReference>
<dbReference type="PROSITE" id="PS50949">
    <property type="entry name" value="HTH_GNTR"/>
    <property type="match status" value="1"/>
</dbReference>
<evidence type="ECO:0000313" key="5">
    <source>
        <dbReference type="EMBL" id="AAZ63473.1"/>
    </source>
</evidence>
<evidence type="ECO:0000259" key="4">
    <source>
        <dbReference type="PROSITE" id="PS50949"/>
    </source>
</evidence>
<dbReference type="HOGENOM" id="CLU_017584_5_5_4"/>
<feature type="domain" description="HTH gntR-type" evidence="4">
    <location>
        <begin position="42"/>
        <end position="109"/>
    </location>
</feature>
<dbReference type="PANTHER" id="PTHR43537">
    <property type="entry name" value="TRANSCRIPTIONAL REGULATOR, GNTR FAMILY"/>
    <property type="match status" value="1"/>
</dbReference>
<keyword evidence="1" id="KW-0805">Transcription regulation</keyword>
<sequence>MAAILSIGGRTGKRHFLGRYEGRPTHLPSQAPMNTRIEIDKRSLDRQAADWIRDAIFSGDLAPGSRLTEISLATQIGLSRSTVRAGMQRLASEGLLIQHAYTGWEVVSLSAEDAWELYTLRSNLEGMAASLAAANIDDAGRTQLRKALAELKSAIANKDRRGIAEADLAFHKTVVALSRHRRLIAQYGQISDPVMLYILMTTKLMEYSDAIYAEHEHMATAILDGNVTEAEKLAHDYARMHGEHLVKVLRTQSEFQDA</sequence>
<dbReference type="eggNOG" id="COG1802">
    <property type="taxonomic scope" value="Bacteria"/>
</dbReference>
<dbReference type="EMBL" id="CP000091">
    <property type="protein sequence ID" value="AAZ63473.1"/>
    <property type="molecule type" value="Genomic_DNA"/>
</dbReference>
<reference evidence="5" key="1">
    <citation type="submission" date="2005-08" db="EMBL/GenBank/DDBJ databases">
        <title>Complete sequence of chromosome 2 of Ralstonia eutropha JMP134.</title>
        <authorList>
            <person name="Copeland A."/>
            <person name="Lucas S."/>
            <person name="Lapidus A."/>
            <person name="Barry K."/>
            <person name="Detter J.C."/>
            <person name="Glavina T."/>
            <person name="Hammon N."/>
            <person name="Israni S."/>
            <person name="Pitluck S."/>
            <person name="Goltsman E."/>
            <person name="Martinez M."/>
            <person name="Schmutz J."/>
            <person name="Larimer F."/>
            <person name="Land M."/>
            <person name="Lykidis A."/>
            <person name="Richardson P."/>
        </authorList>
    </citation>
    <scope>NUCLEOTIDE SEQUENCE [LARGE SCALE GENOMIC DNA]</scope>
    <source>
        <strain evidence="5">JMP134</strain>
    </source>
</reference>
<organism evidence="5">
    <name type="scientific">Cupriavidus pinatubonensis (strain JMP 134 / LMG 1197)</name>
    <name type="common">Cupriavidus necator (strain JMP 134)</name>
    <dbReference type="NCBI Taxonomy" id="264198"/>
    <lineage>
        <taxon>Bacteria</taxon>
        <taxon>Pseudomonadati</taxon>
        <taxon>Pseudomonadota</taxon>
        <taxon>Betaproteobacteria</taxon>
        <taxon>Burkholderiales</taxon>
        <taxon>Burkholderiaceae</taxon>
        <taxon>Cupriavidus</taxon>
    </lineage>
</organism>